<dbReference type="Proteomes" id="UP000093044">
    <property type="component" value="Chromosome"/>
</dbReference>
<keyword evidence="15" id="KW-1185">Reference proteome</keyword>
<evidence type="ECO:0000256" key="5">
    <source>
        <dbReference type="ARBA" id="ARBA00022432"/>
    </source>
</evidence>
<evidence type="ECO:0000256" key="7">
    <source>
        <dbReference type="ARBA" id="ARBA00022723"/>
    </source>
</evidence>
<keyword evidence="8" id="KW-0408">Iron</keyword>
<dbReference type="GO" id="GO:0046872">
    <property type="term" value="F:metal ion binding"/>
    <property type="evidence" value="ECO:0007669"/>
    <property type="project" value="UniProtKB-KW"/>
</dbReference>
<organism evidence="14 15">
    <name type="scientific">Cloacibacillus porcorum</name>
    <dbReference type="NCBI Taxonomy" id="1197717"/>
    <lineage>
        <taxon>Bacteria</taxon>
        <taxon>Thermotogati</taxon>
        <taxon>Synergistota</taxon>
        <taxon>Synergistia</taxon>
        <taxon>Synergistales</taxon>
        <taxon>Synergistaceae</taxon>
        <taxon>Cloacibacillus</taxon>
    </lineage>
</organism>
<dbReference type="GeneID" id="83056558"/>
<comment type="similarity">
    <text evidence="3">Belongs to the iron-sulfur dependent L-serine dehydratase family.</text>
</comment>
<keyword evidence="9" id="KW-0411">Iron-sulfur</keyword>
<dbReference type="InterPro" id="IPR005131">
    <property type="entry name" value="Ser_deHydtase_bsu"/>
</dbReference>
<evidence type="ECO:0000256" key="10">
    <source>
        <dbReference type="ARBA" id="ARBA00023239"/>
    </source>
</evidence>
<dbReference type="KEGG" id="cpor:BED41_01675"/>
<evidence type="ECO:0000256" key="9">
    <source>
        <dbReference type="ARBA" id="ARBA00023014"/>
    </source>
</evidence>
<dbReference type="AlphaFoldDB" id="A0A1B2I1Q9"/>
<dbReference type="PANTHER" id="PTHR30182">
    <property type="entry name" value="L-SERINE DEHYDRATASE"/>
    <property type="match status" value="1"/>
</dbReference>
<dbReference type="InterPro" id="IPR005130">
    <property type="entry name" value="Ser_deHydtase-like_asu"/>
</dbReference>
<dbReference type="Gene3D" id="3.30.1330.90">
    <property type="entry name" value="D-3-phosphoglycerate dehydrogenase, domain 3"/>
    <property type="match status" value="1"/>
</dbReference>
<keyword evidence="5" id="KW-0312">Gluconeogenesis</keyword>
<dbReference type="RefSeq" id="WP_066742264.1">
    <property type="nucleotide sequence ID" value="NZ_CP016757.1"/>
</dbReference>
<dbReference type="SUPFAM" id="SSF143548">
    <property type="entry name" value="Serine metabolism enzymes domain"/>
    <property type="match status" value="1"/>
</dbReference>
<evidence type="ECO:0000259" key="12">
    <source>
        <dbReference type="Pfam" id="PF03313"/>
    </source>
</evidence>
<dbReference type="PANTHER" id="PTHR30182:SF1">
    <property type="entry name" value="L-SERINE DEHYDRATASE 1"/>
    <property type="match status" value="1"/>
</dbReference>
<name>A0A1B2I1Q9_9BACT</name>
<comment type="pathway">
    <text evidence="2">Carbohydrate biosynthesis; gluconeogenesis.</text>
</comment>
<dbReference type="EC" id="4.3.1.17" evidence="4"/>
<dbReference type="STRING" id="1197717.BED41_01675"/>
<comment type="cofactor">
    <cofactor evidence="1">
        <name>[4Fe-4S] cluster</name>
        <dbReference type="ChEBI" id="CHEBI:49883"/>
    </cofactor>
</comment>
<dbReference type="Pfam" id="PF03315">
    <property type="entry name" value="SDH_beta"/>
    <property type="match status" value="1"/>
</dbReference>
<evidence type="ECO:0000256" key="1">
    <source>
        <dbReference type="ARBA" id="ARBA00001966"/>
    </source>
</evidence>
<evidence type="ECO:0000313" key="14">
    <source>
        <dbReference type="EMBL" id="ANZ43911.1"/>
    </source>
</evidence>
<dbReference type="InterPro" id="IPR029009">
    <property type="entry name" value="ASB_dom_sf"/>
</dbReference>
<feature type="domain" description="Serine dehydratase beta chain" evidence="13">
    <location>
        <begin position="18"/>
        <end position="93"/>
    </location>
</feature>
<gene>
    <name evidence="14" type="ORF">BED41_01675</name>
</gene>
<evidence type="ECO:0000256" key="11">
    <source>
        <dbReference type="ARBA" id="ARBA00049406"/>
    </source>
</evidence>
<protein>
    <recommendedName>
        <fullName evidence="4">L-serine ammonia-lyase</fullName>
        <ecNumber evidence="4">4.3.1.17</ecNumber>
    </recommendedName>
</protein>
<dbReference type="InterPro" id="IPR051318">
    <property type="entry name" value="Fe-S_L-Ser"/>
</dbReference>
<dbReference type="GO" id="GO:0051539">
    <property type="term" value="F:4 iron, 4 sulfur cluster binding"/>
    <property type="evidence" value="ECO:0007669"/>
    <property type="project" value="UniProtKB-KW"/>
</dbReference>
<dbReference type="GO" id="GO:0003941">
    <property type="term" value="F:L-serine ammonia-lyase activity"/>
    <property type="evidence" value="ECO:0007669"/>
    <property type="project" value="UniProtKB-EC"/>
</dbReference>
<feature type="domain" description="Serine dehydratase-like alpha subunit" evidence="12">
    <location>
        <begin position="250"/>
        <end position="502"/>
    </location>
</feature>
<dbReference type="Pfam" id="PF03313">
    <property type="entry name" value="SDH_alpha"/>
    <property type="match status" value="1"/>
</dbReference>
<comment type="catalytic activity">
    <reaction evidence="11">
        <text>L-serine = pyruvate + NH4(+)</text>
        <dbReference type="Rhea" id="RHEA:19169"/>
        <dbReference type="ChEBI" id="CHEBI:15361"/>
        <dbReference type="ChEBI" id="CHEBI:28938"/>
        <dbReference type="ChEBI" id="CHEBI:33384"/>
        <dbReference type="EC" id="4.3.1.17"/>
    </reaction>
</comment>
<evidence type="ECO:0000256" key="6">
    <source>
        <dbReference type="ARBA" id="ARBA00022485"/>
    </source>
</evidence>
<evidence type="ECO:0000259" key="13">
    <source>
        <dbReference type="Pfam" id="PF03315"/>
    </source>
</evidence>
<reference evidence="14" key="1">
    <citation type="submission" date="2016-08" db="EMBL/GenBank/DDBJ databases">
        <title>Complete genome of Cloacibacillus porcorum.</title>
        <authorList>
            <person name="Looft T."/>
            <person name="Bayles D.O."/>
            <person name="Alt D.P."/>
        </authorList>
    </citation>
    <scope>NUCLEOTIDE SEQUENCE [LARGE SCALE GENOMIC DNA]</scope>
    <source>
        <strain evidence="14">CL-84</strain>
    </source>
</reference>
<keyword evidence="6" id="KW-0004">4Fe-4S</keyword>
<dbReference type="GO" id="GO:0006094">
    <property type="term" value="P:gluconeogenesis"/>
    <property type="evidence" value="ECO:0007669"/>
    <property type="project" value="UniProtKB-KW"/>
</dbReference>
<dbReference type="EMBL" id="CP016757">
    <property type="protein sequence ID" value="ANZ43911.1"/>
    <property type="molecule type" value="Genomic_DNA"/>
</dbReference>
<proteinExistence type="inferred from homology"/>
<dbReference type="OrthoDB" id="9805537at2"/>
<accession>A0A1B2I1Q9</accession>
<keyword evidence="10" id="KW-0456">Lyase</keyword>
<evidence type="ECO:0000256" key="3">
    <source>
        <dbReference type="ARBA" id="ARBA00008636"/>
    </source>
</evidence>
<evidence type="ECO:0000256" key="8">
    <source>
        <dbReference type="ARBA" id="ARBA00023004"/>
    </source>
</evidence>
<evidence type="ECO:0000256" key="4">
    <source>
        <dbReference type="ARBA" id="ARBA00012093"/>
    </source>
</evidence>
<evidence type="ECO:0000256" key="2">
    <source>
        <dbReference type="ARBA" id="ARBA00004742"/>
    </source>
</evidence>
<sequence>MDRMPASIFNDVIGPVMRGPSSSHVAGAARIAAVVRQSVGGAPMRAVVDFDVNGSLAASHDGHGTDMGFVCGMLGKEITEPDVDRYARLAEEAGVEIEFRILDYGAEHPNNYRIEVWGRGGEHHLWEGVSVGGGMIEMRRYDGFDISLCGDFYEVLVKFPHGGAAAMKSSRAVADSAPDFAQALEGGGGSLLSLKYSKAPEPEALRVAAAEHGALDFVLIAPMLPTLSRANCAVPFSTAGEMLAYNEGRGLAMWELAAEYEAARGGTAKEDVLEKMRGLVSIMEGALKEGLAGTEYADRILGPQAYLIEAACKEGALIPCDILNNVIKSVTAIMETKSAMGVVVAAPTAGSCGCLPGTLLGAGLALGKSREEITRAMLAAGLVGIFIAEGATFAAEVGGCQVECGAGSGMAAAGLVQLMGGSAERCADAASMALQNITGLACDPVANRVEVPCLGKNVMGGSNAVASANMALAGYDKVIPLDETIAAMYDVGLKLPLELRCTFGGLGKSPTALRLLEKMKNR</sequence>
<keyword evidence="7" id="KW-0479">Metal-binding</keyword>
<evidence type="ECO:0000313" key="15">
    <source>
        <dbReference type="Proteomes" id="UP000093044"/>
    </source>
</evidence>